<dbReference type="GO" id="GO:0003690">
    <property type="term" value="F:double-stranded DNA binding"/>
    <property type="evidence" value="ECO:0007669"/>
    <property type="project" value="InterPro"/>
</dbReference>
<dbReference type="InterPro" id="IPR000717">
    <property type="entry name" value="PCI_dom"/>
</dbReference>
<keyword evidence="5" id="KW-1185">Reference proteome</keyword>
<dbReference type="GO" id="GO:0003723">
    <property type="term" value="F:RNA binding"/>
    <property type="evidence" value="ECO:0007669"/>
    <property type="project" value="InterPro"/>
</dbReference>
<feature type="domain" description="PCI" evidence="3">
    <location>
        <begin position="249"/>
        <end position="446"/>
    </location>
</feature>
<organism evidence="4 5">
    <name type="scientific">Pleurostoma richardsiae</name>
    <dbReference type="NCBI Taxonomy" id="41990"/>
    <lineage>
        <taxon>Eukaryota</taxon>
        <taxon>Fungi</taxon>
        <taxon>Dikarya</taxon>
        <taxon>Ascomycota</taxon>
        <taxon>Pezizomycotina</taxon>
        <taxon>Sordariomycetes</taxon>
        <taxon>Sordariomycetidae</taxon>
        <taxon>Calosphaeriales</taxon>
        <taxon>Pleurostomataceae</taxon>
        <taxon>Pleurostoma</taxon>
    </lineage>
</organism>
<accession>A0AA38RA37</accession>
<dbReference type="FunFam" id="1.10.10.10:FF:000366">
    <property type="entry name" value="COP9 signalosome complex subunit"/>
    <property type="match status" value="1"/>
</dbReference>
<dbReference type="EMBL" id="JANBVO010000062">
    <property type="protein sequence ID" value="KAJ9131991.1"/>
    <property type="molecule type" value="Genomic_DNA"/>
</dbReference>
<dbReference type="Pfam" id="PF01399">
    <property type="entry name" value="PCI"/>
    <property type="match status" value="1"/>
</dbReference>
<comment type="caution">
    <text evidence="4">The sequence shown here is derived from an EMBL/GenBank/DDBJ whole genome shotgun (WGS) entry which is preliminary data.</text>
</comment>
<evidence type="ECO:0000259" key="3">
    <source>
        <dbReference type="PROSITE" id="PS50250"/>
    </source>
</evidence>
<reference evidence="4" key="1">
    <citation type="submission" date="2022-07" db="EMBL/GenBank/DDBJ databases">
        <title>Fungi with potential for degradation of polypropylene.</title>
        <authorList>
            <person name="Gostincar C."/>
        </authorList>
    </citation>
    <scope>NUCLEOTIDE SEQUENCE</scope>
    <source>
        <strain evidence="4">EXF-13308</strain>
    </source>
</reference>
<evidence type="ECO:0000256" key="2">
    <source>
        <dbReference type="ARBA" id="ARBA00073854"/>
    </source>
</evidence>
<dbReference type="InterPro" id="IPR045114">
    <property type="entry name" value="Csn12-like"/>
</dbReference>
<protein>
    <recommendedName>
        <fullName evidence="2">Protein CSN12 homolog</fullName>
    </recommendedName>
</protein>
<gene>
    <name evidence="4" type="ORF">NKR23_g11482</name>
</gene>
<dbReference type="PANTHER" id="PTHR12732">
    <property type="entry name" value="UNCHARACTERIZED PROTEASOME COMPONENT REGION PCI-CONTAINING"/>
    <property type="match status" value="1"/>
</dbReference>
<evidence type="ECO:0000313" key="4">
    <source>
        <dbReference type="EMBL" id="KAJ9131991.1"/>
    </source>
</evidence>
<dbReference type="PROSITE" id="PS50250">
    <property type="entry name" value="PCI"/>
    <property type="match status" value="1"/>
</dbReference>
<dbReference type="Gene3D" id="1.10.10.10">
    <property type="entry name" value="Winged helix-like DNA-binding domain superfamily/Winged helix DNA-binding domain"/>
    <property type="match status" value="1"/>
</dbReference>
<dbReference type="Proteomes" id="UP001174694">
    <property type="component" value="Unassembled WGS sequence"/>
</dbReference>
<proteinExistence type="inferred from homology"/>
<dbReference type="AlphaFoldDB" id="A0AA38RA37"/>
<name>A0AA38RA37_9PEZI</name>
<dbReference type="SMART" id="SM00753">
    <property type="entry name" value="PAM"/>
    <property type="match status" value="1"/>
</dbReference>
<comment type="similarity">
    <text evidence="1">Belongs to the CSN12 family.</text>
</comment>
<evidence type="ECO:0000256" key="1">
    <source>
        <dbReference type="ARBA" id="ARBA00025771"/>
    </source>
</evidence>
<dbReference type="InterPro" id="IPR036388">
    <property type="entry name" value="WH-like_DNA-bd_sf"/>
</dbReference>
<dbReference type="PANTHER" id="PTHR12732:SF0">
    <property type="entry name" value="PCI DOMAIN-CONTAINING PROTEIN 2"/>
    <property type="match status" value="1"/>
</dbReference>
<evidence type="ECO:0000313" key="5">
    <source>
        <dbReference type="Proteomes" id="UP001174694"/>
    </source>
</evidence>
<sequence length="452" mass="51777">MDFIFQDFGAAIANYNGHLLGQSLSPELPPETLDIIWRSTNYHDAHGFIRRNLQSSASTVRLSQQELEGWTQVYLHYWKTVGEILAIQGAGGANGKPSWKKVYESWKEMASLLIRGYQSHGFEAWTIPCLYVSGKYLRVFAIKADDERNSSTNENGGPTFQDDFDPETEKHQQLEDCARHLNRFFTLCLNDRAPLEESRKWGIFFVINLLFKTYFKLNQASLSRNILKALNVYRGDMPALDAFPKSQQVTFKYYEGVLSFLEENYVEAEKQLTQAWSLCHKDAKRNKELILTYLIPCHLITNHTLPSPALLEPYPRLQTLFSKLSRCIKRGELHAFDLALQEGEDEFVKRRIYLTLERGRDIALRNLLRRVYIVGGFEEPKEPGAAPIRRTRIPIQEFEAAISIGTGQQLDRDEVECLLANMIYKNLMKGYIAREKGFVVLSKSGAFPGTGV</sequence>